<protein>
    <submittedName>
        <fullName evidence="7">UDP-N-acetylmuramoyl-tripeptide--D-alanyl-D-alanine ligase</fullName>
        <ecNumber evidence="7">6.3.2.10</ecNumber>
    </submittedName>
</protein>
<sequence length="494" mass="57181">MSWLEILDIVSRWIFIFCISYYLITNLQWYNYSLYRVITKHHKQKWHFLHFVIPICVFLISSFYAQNMIFYAYLYIVEIPLLTIWTFKLDKKLVFTKRVLRFFVICFAFVFFNEILTILSKDFNPSLRFLYLLPLLFGCIFSKLYEILLLNRYTQMAKDKLALMASLRIIAITGSFGKTSIKNFLYQILQNKYTVYATPRSVNTFKGIIDDINKNLDFGTDIYIAEAGARQSGDIKEIALLLQPQYAIIGEVGYQHIEYFKTFDNVLQTKLELLESKRLKKAFVYEKNPIPEYISGDKKSLIQPYPDDIRNISATLEGTSFEIKLQKEWYLFETKVLGEFNVDNISVAIVLANALKIPIADIQKSVSKLQPTPHRLNLLNVNQKIIIDDSFNGNLKGMLEAVRLSSLYPKRKIIVTPGLVESDAESNIALAKEIDKVFDIVIITGELNSKILSAYIQKPQKIILKDKAQLENILQASTQQEDLILFANDAPSYI</sequence>
<feature type="transmembrane region" description="Helical" evidence="4">
    <location>
        <begin position="70"/>
        <end position="87"/>
    </location>
</feature>
<dbReference type="PANTHER" id="PTHR43024:SF1">
    <property type="entry name" value="UDP-N-ACETYLMURAMOYL-TRIPEPTIDE--D-ALANYL-D-ALANINE LIGASE"/>
    <property type="match status" value="1"/>
</dbReference>
<evidence type="ECO:0000256" key="1">
    <source>
        <dbReference type="ARBA" id="ARBA00022598"/>
    </source>
</evidence>
<dbReference type="InterPro" id="IPR013221">
    <property type="entry name" value="Mur_ligase_cen"/>
</dbReference>
<dbReference type="Proteomes" id="UP001240777">
    <property type="component" value="Unassembled WGS sequence"/>
</dbReference>
<reference evidence="7 9" key="1">
    <citation type="submission" date="2023-07" db="EMBL/GenBank/DDBJ databases">
        <title>Unpublished Manusciprt.</title>
        <authorList>
            <person name="Aydin F."/>
            <person name="Tarhane S."/>
            <person name="Saticioglu I.B."/>
            <person name="Karakaya E."/>
            <person name="Abay S."/>
            <person name="Guran O."/>
            <person name="Bozkurt E."/>
            <person name="Uzum N."/>
            <person name="Olgun K."/>
            <person name="Jablonski D."/>
        </authorList>
    </citation>
    <scope>NUCLEOTIDE SEQUENCE</scope>
    <source>
        <strain evidence="9">faydin-H75</strain>
        <strain evidence="7">Faydin-H76</strain>
    </source>
</reference>
<dbReference type="AlphaFoldDB" id="A0AA90PIW1"/>
<reference evidence="6" key="2">
    <citation type="submission" date="2023-07" db="EMBL/GenBank/DDBJ databases">
        <authorList>
            <person name="Aydin F."/>
            <person name="Tarhane S."/>
            <person name="Saticioglu I.B."/>
            <person name="Karakaya E."/>
            <person name="Abay S."/>
            <person name="Guran O."/>
            <person name="Bozkurt E."/>
            <person name="Uzum N."/>
            <person name="Olgun K."/>
            <person name="Jablonski D."/>
        </authorList>
    </citation>
    <scope>NUCLEOTIDE SEQUENCE</scope>
    <source>
        <strain evidence="6">Faydin-H75</strain>
    </source>
</reference>
<keyword evidence="4" id="KW-1133">Transmembrane helix</keyword>
<proteinExistence type="predicted"/>
<feature type="transmembrane region" description="Helical" evidence="4">
    <location>
        <begin position="6"/>
        <end position="25"/>
    </location>
</feature>
<dbReference type="InterPro" id="IPR036565">
    <property type="entry name" value="Mur-like_cat_sf"/>
</dbReference>
<dbReference type="GO" id="GO:0005524">
    <property type="term" value="F:ATP binding"/>
    <property type="evidence" value="ECO:0007669"/>
    <property type="project" value="UniProtKB-KW"/>
</dbReference>
<dbReference type="SUPFAM" id="SSF53244">
    <property type="entry name" value="MurD-like peptide ligases, peptide-binding domain"/>
    <property type="match status" value="1"/>
</dbReference>
<evidence type="ECO:0000256" key="2">
    <source>
        <dbReference type="ARBA" id="ARBA00022741"/>
    </source>
</evidence>
<reference evidence="6 8" key="3">
    <citation type="journal article" date="2024" name="Syst. Appl. Microbiol.">
        <title>Helicobacter cappadocius sp. nov., from lizards: The first psychrotrophic Helicobacter species.</title>
        <authorList>
            <person name="Aydin F."/>
            <person name="Tarhane S."/>
            <person name="Karakaya E."/>
            <person name="Abay S."/>
            <person name="Kayman T."/>
            <person name="Guran O."/>
            <person name="Bozkurt E."/>
            <person name="Uzum N."/>
            <person name="Avci A."/>
            <person name="Olgun K."/>
            <person name="Jablonski D."/>
            <person name="Guran C."/>
            <person name="Burcin Saticioglu I."/>
        </authorList>
    </citation>
    <scope>NUCLEOTIDE SEQUENCE [LARGE SCALE GENOMIC DNA]</scope>
    <source>
        <strain evidence="6">Faydin-H75</strain>
        <strain evidence="8">faydin-H76</strain>
    </source>
</reference>
<evidence type="ECO:0000256" key="3">
    <source>
        <dbReference type="ARBA" id="ARBA00022840"/>
    </source>
</evidence>
<dbReference type="InterPro" id="IPR036615">
    <property type="entry name" value="Mur_ligase_C_dom_sf"/>
</dbReference>
<keyword evidence="1 7" id="KW-0436">Ligase</keyword>
<name>A0AA90PIW1_9HELI</name>
<dbReference type="RefSeq" id="WP_305516382.1">
    <property type="nucleotide sequence ID" value="NZ_JAUPEV010000001.1"/>
</dbReference>
<keyword evidence="9" id="KW-1185">Reference proteome</keyword>
<keyword evidence="4" id="KW-0812">Transmembrane</keyword>
<evidence type="ECO:0000313" key="8">
    <source>
        <dbReference type="Proteomes" id="UP001177258"/>
    </source>
</evidence>
<dbReference type="InterPro" id="IPR051046">
    <property type="entry name" value="MurCDEF_CellWall_CoF430Synth"/>
</dbReference>
<dbReference type="Pfam" id="PF08245">
    <property type="entry name" value="Mur_ligase_M"/>
    <property type="match status" value="1"/>
</dbReference>
<evidence type="ECO:0000259" key="5">
    <source>
        <dbReference type="Pfam" id="PF08245"/>
    </source>
</evidence>
<evidence type="ECO:0000313" key="6">
    <source>
        <dbReference type="EMBL" id="MDO7252543.1"/>
    </source>
</evidence>
<keyword evidence="2" id="KW-0547">Nucleotide-binding</keyword>
<gene>
    <name evidence="7" type="primary">murF</name>
    <name evidence="6" type="ORF">Q5I04_01235</name>
    <name evidence="7" type="ORF">Q5I06_01235</name>
</gene>
<evidence type="ECO:0000256" key="4">
    <source>
        <dbReference type="SAM" id="Phobius"/>
    </source>
</evidence>
<accession>A0AA90PIW1</accession>
<dbReference type="GO" id="GO:0047480">
    <property type="term" value="F:UDP-N-acetylmuramoyl-tripeptide-D-alanyl-D-alanine ligase activity"/>
    <property type="evidence" value="ECO:0007669"/>
    <property type="project" value="UniProtKB-EC"/>
</dbReference>
<feature type="transmembrane region" description="Helical" evidence="4">
    <location>
        <begin position="131"/>
        <end position="149"/>
    </location>
</feature>
<dbReference type="Gene3D" id="3.90.190.20">
    <property type="entry name" value="Mur ligase, C-terminal domain"/>
    <property type="match status" value="1"/>
</dbReference>
<comment type="caution">
    <text evidence="7">The sequence shown here is derived from an EMBL/GenBank/DDBJ whole genome shotgun (WGS) entry which is preliminary data.</text>
</comment>
<dbReference type="EMBL" id="JAUYZK010000001">
    <property type="protein sequence ID" value="MDP2538410.1"/>
    <property type="molecule type" value="Genomic_DNA"/>
</dbReference>
<evidence type="ECO:0000313" key="9">
    <source>
        <dbReference type="Proteomes" id="UP001240777"/>
    </source>
</evidence>
<feature type="transmembrane region" description="Helical" evidence="4">
    <location>
        <begin position="46"/>
        <end position="64"/>
    </location>
</feature>
<feature type="domain" description="Mur ligase central" evidence="5">
    <location>
        <begin position="172"/>
        <end position="352"/>
    </location>
</feature>
<evidence type="ECO:0000313" key="7">
    <source>
        <dbReference type="EMBL" id="MDP2538410.1"/>
    </source>
</evidence>
<organism evidence="7 8">
    <name type="scientific">Helicobacter cappadocius</name>
    <dbReference type="NCBI Taxonomy" id="3063998"/>
    <lineage>
        <taxon>Bacteria</taxon>
        <taxon>Pseudomonadati</taxon>
        <taxon>Campylobacterota</taxon>
        <taxon>Epsilonproteobacteria</taxon>
        <taxon>Campylobacterales</taxon>
        <taxon>Helicobacteraceae</taxon>
        <taxon>Helicobacter</taxon>
    </lineage>
</organism>
<dbReference type="EMBL" id="JAUPEV010000001">
    <property type="protein sequence ID" value="MDO7252543.1"/>
    <property type="molecule type" value="Genomic_DNA"/>
</dbReference>
<dbReference type="PANTHER" id="PTHR43024">
    <property type="entry name" value="UDP-N-ACETYLMURAMOYL-TRIPEPTIDE--D-ALANYL-D-ALANINE LIGASE"/>
    <property type="match status" value="1"/>
</dbReference>
<dbReference type="Proteomes" id="UP001177258">
    <property type="component" value="Unassembled WGS sequence"/>
</dbReference>
<dbReference type="Gene3D" id="3.40.1190.10">
    <property type="entry name" value="Mur-like, catalytic domain"/>
    <property type="match status" value="1"/>
</dbReference>
<keyword evidence="4" id="KW-0472">Membrane</keyword>
<dbReference type="SUPFAM" id="SSF53623">
    <property type="entry name" value="MurD-like peptide ligases, catalytic domain"/>
    <property type="match status" value="1"/>
</dbReference>
<dbReference type="EC" id="6.3.2.10" evidence="7"/>
<keyword evidence="3" id="KW-0067">ATP-binding</keyword>
<feature type="transmembrane region" description="Helical" evidence="4">
    <location>
        <begin position="99"/>
        <end position="119"/>
    </location>
</feature>